<reference evidence="2 3" key="1">
    <citation type="submission" date="2019-10" db="EMBL/GenBank/DDBJ databases">
        <title>Whole genome shotgun sequence of Acrocarpospora macrocephala NBRC 16266.</title>
        <authorList>
            <person name="Ichikawa N."/>
            <person name="Kimura A."/>
            <person name="Kitahashi Y."/>
            <person name="Komaki H."/>
            <person name="Oguchi A."/>
        </authorList>
    </citation>
    <scope>NUCLEOTIDE SEQUENCE [LARGE SCALE GENOMIC DNA]</scope>
    <source>
        <strain evidence="2 3">NBRC 16266</strain>
    </source>
</reference>
<feature type="compositionally biased region" description="Basic and acidic residues" evidence="1">
    <location>
        <begin position="53"/>
        <end position="77"/>
    </location>
</feature>
<sequence length="87" mass="9659">MHDFFRALRLGGRLSFFDSTESRMSSARLLAKASLRDLARFHGQKPLPGPKADGTESRWDRKPMGPKADGAERERPKGRVGGDPPQP</sequence>
<comment type="caution">
    <text evidence="2">The sequence shown here is derived from an EMBL/GenBank/DDBJ whole genome shotgun (WGS) entry which is preliminary data.</text>
</comment>
<evidence type="ECO:0000256" key="1">
    <source>
        <dbReference type="SAM" id="MobiDB-lite"/>
    </source>
</evidence>
<name>A0A5M3X821_9ACTN</name>
<protein>
    <submittedName>
        <fullName evidence="2">Uncharacterized protein</fullName>
    </submittedName>
</protein>
<dbReference type="EMBL" id="BLAE01000116">
    <property type="protein sequence ID" value="GES16796.1"/>
    <property type="molecule type" value="Genomic_DNA"/>
</dbReference>
<gene>
    <name evidence="2" type="ORF">Amac_103940</name>
</gene>
<evidence type="ECO:0000313" key="3">
    <source>
        <dbReference type="Proteomes" id="UP000331127"/>
    </source>
</evidence>
<organism evidence="2 3">
    <name type="scientific">Acrocarpospora macrocephala</name>
    <dbReference type="NCBI Taxonomy" id="150177"/>
    <lineage>
        <taxon>Bacteria</taxon>
        <taxon>Bacillati</taxon>
        <taxon>Actinomycetota</taxon>
        <taxon>Actinomycetes</taxon>
        <taxon>Streptosporangiales</taxon>
        <taxon>Streptosporangiaceae</taxon>
        <taxon>Acrocarpospora</taxon>
    </lineage>
</organism>
<proteinExistence type="predicted"/>
<accession>A0A5M3X821</accession>
<keyword evidence="3" id="KW-1185">Reference proteome</keyword>
<dbReference type="Proteomes" id="UP000331127">
    <property type="component" value="Unassembled WGS sequence"/>
</dbReference>
<dbReference type="AlphaFoldDB" id="A0A5M3X821"/>
<feature type="region of interest" description="Disordered" evidence="1">
    <location>
        <begin position="41"/>
        <end position="87"/>
    </location>
</feature>
<evidence type="ECO:0000313" key="2">
    <source>
        <dbReference type="EMBL" id="GES16796.1"/>
    </source>
</evidence>